<evidence type="ECO:0000256" key="1">
    <source>
        <dbReference type="SAM" id="MobiDB-lite"/>
    </source>
</evidence>
<dbReference type="PANTHER" id="PTHR41878:SF1">
    <property type="entry name" value="TNPR PROTEIN"/>
    <property type="match status" value="1"/>
</dbReference>
<reference evidence="3 4" key="1">
    <citation type="submission" date="2008-07" db="EMBL/GenBank/DDBJ databases">
        <authorList>
            <person name="Tandeau de Marsac N."/>
            <person name="Ferriera S."/>
            <person name="Johnson J."/>
            <person name="Kravitz S."/>
            <person name="Beeson K."/>
            <person name="Sutton G."/>
            <person name="Rogers Y.-H."/>
            <person name="Friedman R."/>
            <person name="Frazier M."/>
            <person name="Venter J.C."/>
        </authorList>
    </citation>
    <scope>NUCLEOTIDE SEQUENCE [LARGE SCALE GENOMIC DNA]</scope>
    <source>
        <strain evidence="3 4">PCC 7420</strain>
    </source>
</reference>
<dbReference type="SUPFAM" id="SSF159941">
    <property type="entry name" value="MM3350-like"/>
    <property type="match status" value="1"/>
</dbReference>
<accession>B4VV49</accession>
<dbReference type="Proteomes" id="UP000003835">
    <property type="component" value="Unassembled WGS sequence"/>
</dbReference>
<dbReference type="AlphaFoldDB" id="B4VV49"/>
<keyword evidence="4" id="KW-1185">Reference proteome</keyword>
<dbReference type="InterPro" id="IPR024047">
    <property type="entry name" value="MM3350-like_sf"/>
</dbReference>
<protein>
    <submittedName>
        <fullName evidence="3">Plasmid pRiA4b ORF-3-like protein</fullName>
    </submittedName>
</protein>
<feature type="compositionally biased region" description="Acidic residues" evidence="1">
    <location>
        <begin position="414"/>
        <end position="431"/>
    </location>
</feature>
<evidence type="ECO:0000259" key="2">
    <source>
        <dbReference type="Pfam" id="PF07929"/>
    </source>
</evidence>
<sequence>MEDLLSQLYAQVLTPSIPPLSSEHQQRLQQCSIDENSPGTILRDFQTLLDFLHPNGTQVSGKNNLFPLKLLPEINSRLSHPIQTNLKRPQQKSYPYINGLYLLLRASGLSQVKHKGKKQILVLDETVLQSWTNLNPTERYFTLLEAWMIFGTEEILGERYDLMGNLFKCVQFWSRLPENGFSIAKYSDQREFSYSPELYNIALLDLFGFLSVQSGQPEAGQGWRITRLQPFGDAMVRFLFTLCGKKDFTWESQGKVNVTFGELQPHFQSFFPEWKNNLILTNNEFTDGIYVFKVSLEKAWRRIAIPANFELDGLSDSILDAFDFDNDHLYQFIYKDRFGRRGQISHPYCDELPSTAEVCVGELPLQPGDRMIFLFDFGDHWEFDMQLEEIQPPNAKIKMPQILKRYGEAPSQYWDEEEDWEEDEDWDGDDE</sequence>
<dbReference type="HOGENOM" id="CLU_053857_0_0_3"/>
<feature type="domain" description="Plasmid pRiA4b Orf3-like" evidence="2">
    <location>
        <begin position="290"/>
        <end position="411"/>
    </location>
</feature>
<dbReference type="STRING" id="118168.MC7420_4140"/>
<feature type="region of interest" description="Disordered" evidence="1">
    <location>
        <begin position="409"/>
        <end position="431"/>
    </location>
</feature>
<evidence type="ECO:0000313" key="3">
    <source>
        <dbReference type="EMBL" id="EDX74155.1"/>
    </source>
</evidence>
<dbReference type="InterPro" id="IPR012912">
    <property type="entry name" value="Plasmid_pRiA4b_Orf3-like"/>
</dbReference>
<gene>
    <name evidence="3" type="ORF">MC7420_4140</name>
</gene>
<name>B4VV49_9CYAN</name>
<organism evidence="3 4">
    <name type="scientific">Coleofasciculus chthonoplastes PCC 7420</name>
    <dbReference type="NCBI Taxonomy" id="118168"/>
    <lineage>
        <taxon>Bacteria</taxon>
        <taxon>Bacillati</taxon>
        <taxon>Cyanobacteriota</taxon>
        <taxon>Cyanophyceae</taxon>
        <taxon>Coleofasciculales</taxon>
        <taxon>Coleofasciculaceae</taxon>
        <taxon>Coleofasciculus</taxon>
    </lineage>
</organism>
<dbReference type="Pfam" id="PF07929">
    <property type="entry name" value="PRiA4_ORF3"/>
    <property type="match status" value="1"/>
</dbReference>
<dbReference type="OrthoDB" id="9801392at2"/>
<dbReference type="eggNOG" id="ENOG502Z8XI">
    <property type="taxonomic scope" value="Bacteria"/>
</dbReference>
<evidence type="ECO:0000313" key="4">
    <source>
        <dbReference type="Proteomes" id="UP000003835"/>
    </source>
</evidence>
<proteinExistence type="predicted"/>
<dbReference type="EMBL" id="DS989854">
    <property type="protein sequence ID" value="EDX74155.1"/>
    <property type="molecule type" value="Genomic_DNA"/>
</dbReference>
<dbReference type="PANTHER" id="PTHR41878">
    <property type="entry name" value="LEXA REPRESSOR-RELATED"/>
    <property type="match status" value="1"/>
</dbReference>
<dbReference type="RefSeq" id="WP_006102460.1">
    <property type="nucleotide sequence ID" value="NZ_DS989854.1"/>
</dbReference>
<dbReference type="Gene3D" id="3.10.290.30">
    <property type="entry name" value="MM3350-like"/>
    <property type="match status" value="1"/>
</dbReference>